<dbReference type="RefSeq" id="WP_115752104.1">
    <property type="nucleotide sequence ID" value="NZ_LARY01000001.1"/>
</dbReference>
<protein>
    <submittedName>
        <fullName evidence="4">XRE family transcriptional regulator</fullName>
    </submittedName>
</protein>
<dbReference type="InterPro" id="IPR053162">
    <property type="entry name" value="DnaD"/>
</dbReference>
<reference evidence="5" key="1">
    <citation type="submission" date="2015-04" db="EMBL/GenBank/DDBJ databases">
        <authorList>
            <person name="Schardt J."/>
            <person name="Mueller-Herbst S."/>
            <person name="Scherer S."/>
            <person name="Huptas C."/>
        </authorList>
    </citation>
    <scope>NUCLEOTIDE SEQUENCE [LARGE SCALE GENOMIC DNA]</scope>
    <source>
        <strain evidence="5">Kiel-L1</strain>
    </source>
</reference>
<dbReference type="EMBL" id="LARY01000001">
    <property type="protein sequence ID" value="RDX02421.1"/>
    <property type="molecule type" value="Genomic_DNA"/>
</dbReference>
<dbReference type="AlphaFoldDB" id="A0A3D8TTX6"/>
<dbReference type="Pfam" id="PF07261">
    <property type="entry name" value="DnaB_2"/>
    <property type="match status" value="1"/>
</dbReference>
<gene>
    <name evidence="4" type="ORF">UR08_02590</name>
</gene>
<accession>A0A3D8TTX6</accession>
<evidence type="ECO:0000313" key="5">
    <source>
        <dbReference type="Proteomes" id="UP000257055"/>
    </source>
</evidence>
<dbReference type="InterPro" id="IPR034829">
    <property type="entry name" value="DnaD-like_sf"/>
</dbReference>
<dbReference type="InterPro" id="IPR036388">
    <property type="entry name" value="WH-like_DNA-bd_sf"/>
</dbReference>
<dbReference type="PANTHER" id="PTHR37293:SF6">
    <property type="entry name" value="DNA REPLICATION PROTEIN DNAD"/>
    <property type="match status" value="1"/>
</dbReference>
<evidence type="ECO:0000256" key="1">
    <source>
        <dbReference type="ARBA" id="ARBA00093462"/>
    </source>
</evidence>
<dbReference type="Pfam" id="PF21984">
    <property type="entry name" value="DnaD_N"/>
    <property type="match status" value="1"/>
</dbReference>
<dbReference type="Proteomes" id="UP000257055">
    <property type="component" value="Unassembled WGS sequence"/>
</dbReference>
<dbReference type="Gene3D" id="1.10.10.10">
    <property type="entry name" value="Winged helix-like DNA-binding domain superfamily/Winged helix DNA-binding domain"/>
    <property type="match status" value="1"/>
</dbReference>
<feature type="domain" description="DnaD N-terminal" evidence="3">
    <location>
        <begin position="18"/>
        <end position="112"/>
    </location>
</feature>
<proteinExistence type="inferred from homology"/>
<evidence type="ECO:0000259" key="2">
    <source>
        <dbReference type="Pfam" id="PF07261"/>
    </source>
</evidence>
<sequence length="238" mass="27733">MDQKLTRDWIVEGVVSLPQVVMRHYAALQMNETELVLILQIESFRTAGNPFPSMEELAERMTLGKENVMRLVETLFHKGILMIEQEKTNGMLTERYSLAPLYHKLEAYLENEALRTQVQQEEQNEIHVYRLFESEFGRPLSPIEAEMISGWLDQDHFAPALVREALKEAVIAQKKNFRYIDRILLNWKDKGVKTVEDAQRVAEEFHQHSRTGFSSTPGEIKKSKNSIPLYDWLENRKG</sequence>
<evidence type="ECO:0000259" key="3">
    <source>
        <dbReference type="Pfam" id="PF21984"/>
    </source>
</evidence>
<evidence type="ECO:0000313" key="4">
    <source>
        <dbReference type="EMBL" id="RDX02421.1"/>
    </source>
</evidence>
<dbReference type="NCBIfam" id="TIGR01446">
    <property type="entry name" value="DnaD_dom"/>
    <property type="match status" value="1"/>
</dbReference>
<feature type="domain" description="DnaB/C C-terminal" evidence="2">
    <location>
        <begin position="129"/>
        <end position="199"/>
    </location>
</feature>
<dbReference type="Gene3D" id="1.10.10.630">
    <property type="entry name" value="DnaD domain-like"/>
    <property type="match status" value="1"/>
</dbReference>
<dbReference type="PANTHER" id="PTHR37293">
    <property type="entry name" value="PHAGE REPLICATION PROTEIN-RELATED"/>
    <property type="match status" value="1"/>
</dbReference>
<keyword evidence="5" id="KW-1185">Reference proteome</keyword>
<comment type="caution">
    <text evidence="4">The sequence shown here is derived from an EMBL/GenBank/DDBJ whole genome shotgun (WGS) entry which is preliminary data.</text>
</comment>
<comment type="similarity">
    <text evidence="1">Belongs to the DnaB/DnaD family.</text>
</comment>
<dbReference type="InterPro" id="IPR006343">
    <property type="entry name" value="DnaB/C_C"/>
</dbReference>
<dbReference type="InterPro" id="IPR053843">
    <property type="entry name" value="DnaD_N"/>
</dbReference>
<dbReference type="SUPFAM" id="SSF158499">
    <property type="entry name" value="DnaD domain-like"/>
    <property type="match status" value="1"/>
</dbReference>
<organism evidence="4 5">
    <name type="scientific">Listeria kieliensis</name>
    <dbReference type="NCBI Taxonomy" id="1621700"/>
    <lineage>
        <taxon>Bacteria</taxon>
        <taxon>Bacillati</taxon>
        <taxon>Bacillota</taxon>
        <taxon>Bacilli</taxon>
        <taxon>Bacillales</taxon>
        <taxon>Listeriaceae</taxon>
        <taxon>Listeria</taxon>
    </lineage>
</organism>
<name>A0A3D8TTX6_9LIST</name>